<gene>
    <name evidence="1" type="ORF">CAUJ_LOCUS109</name>
</gene>
<keyword evidence="2" id="KW-1185">Reference proteome</keyword>
<dbReference type="PANTHER" id="PTHR47921">
    <property type="entry name" value="PROTEIN CBG14847-RELATED"/>
    <property type="match status" value="1"/>
</dbReference>
<comment type="caution">
    <text evidence="1">The sequence shown here is derived from an EMBL/GenBank/DDBJ whole genome shotgun (WGS) entry which is preliminary data.</text>
</comment>
<evidence type="ECO:0000313" key="2">
    <source>
        <dbReference type="Proteomes" id="UP000835052"/>
    </source>
</evidence>
<organism evidence="1 2">
    <name type="scientific">Caenorhabditis auriculariae</name>
    <dbReference type="NCBI Taxonomy" id="2777116"/>
    <lineage>
        <taxon>Eukaryota</taxon>
        <taxon>Metazoa</taxon>
        <taxon>Ecdysozoa</taxon>
        <taxon>Nematoda</taxon>
        <taxon>Chromadorea</taxon>
        <taxon>Rhabditida</taxon>
        <taxon>Rhabditina</taxon>
        <taxon>Rhabditomorpha</taxon>
        <taxon>Rhabditoidea</taxon>
        <taxon>Rhabditidae</taxon>
        <taxon>Peloderinae</taxon>
        <taxon>Caenorhabditis</taxon>
    </lineage>
</organism>
<dbReference type="Proteomes" id="UP000835052">
    <property type="component" value="Unassembled WGS sequence"/>
</dbReference>
<dbReference type="EMBL" id="CAJGYM010000001">
    <property type="protein sequence ID" value="CAD6184190.1"/>
    <property type="molecule type" value="Genomic_DNA"/>
</dbReference>
<dbReference type="AlphaFoldDB" id="A0A8S1GR34"/>
<name>A0A8S1GR34_9PELO</name>
<reference evidence="1" key="1">
    <citation type="submission" date="2020-10" db="EMBL/GenBank/DDBJ databases">
        <authorList>
            <person name="Kikuchi T."/>
        </authorList>
    </citation>
    <scope>NUCLEOTIDE SEQUENCE</scope>
    <source>
        <strain evidence="1">NKZ352</strain>
    </source>
</reference>
<protein>
    <submittedName>
        <fullName evidence="1">Uncharacterized protein</fullName>
    </submittedName>
</protein>
<evidence type="ECO:0000313" key="1">
    <source>
        <dbReference type="EMBL" id="CAD6184190.1"/>
    </source>
</evidence>
<proteinExistence type="predicted"/>
<dbReference type="PANTHER" id="PTHR47921:SF4">
    <property type="entry name" value="C6 DOMAIN-CONTAINING PROTEIN-RELATED"/>
    <property type="match status" value="1"/>
</dbReference>
<sequence>MSITLLFPKESYGCAPTVDPLRDDPLSVTSSYDRTTPVYPPQCLVCKALYKPNCNGRLAACSCTCPTAAHAFFSVVASDQVCSATYKCPSKTRAILYSSGTSSMQPEGVHPVLKCSESEGVWMDSAGMTYDGLTCADQCVFCPSASLYKENCNGLAVSVCNSRAMVTIVHNRDDVAGGCSLELTCPAGSSAYYFAQGDSAKAVVYMSPMFTCKDSVGLYATDTNVIVEGMTCGVCVSCPSPYVGNCNGEARSVCATSSESDVAITRDDSNSQCVLTFTCSGGTQAYYYTPGDSTPMAYTGTQFICRDPPYGEWMTDELPPVNIEAFTCMSDY</sequence>
<accession>A0A8S1GR34</accession>
<dbReference type="OrthoDB" id="5853505at2759"/>